<name>A0A220YBY7_MYCIT</name>
<sequence>MRSFNAATILRPLPRQTRPMSRETVESFLRRLEKVNGLQDELRQIVRQADHPPAVTISVLTARTAESLAKALPELRLPDSRMSDTHLRRAMPFQWRCLACELCAARHCGDRSRVHVWTMGHDAVCVRHRRWVGDADFFHCDAQLDISSAPVILAANRKHKALVGQFGLLATREAVNSTYELICDLTASSALPRTTDLMTYLAGREFNQTSRFANYVVAARYPAMIGIAATLLQTHFALAPLRQNRRRWQLVQQKMAEAICSDFGISGRTRNRVQSWACSVGWSIWI</sequence>
<dbReference type="AlphaFoldDB" id="A0A220YBY7"/>
<gene>
    <name evidence="1" type="ORF">MYCOZU2_02789</name>
</gene>
<dbReference type="Proteomes" id="UP000198286">
    <property type="component" value="Chromosome"/>
</dbReference>
<evidence type="ECO:0000313" key="1">
    <source>
        <dbReference type="EMBL" id="ASL15190.1"/>
    </source>
</evidence>
<evidence type="ECO:0008006" key="3">
    <source>
        <dbReference type="Google" id="ProtNLM"/>
    </source>
</evidence>
<protein>
    <recommendedName>
        <fullName evidence="3">TniQ family protein</fullName>
    </recommendedName>
</protein>
<accession>A0A220YBY7</accession>
<dbReference type="EMBL" id="CP015267">
    <property type="protein sequence ID" value="ASL15190.1"/>
    <property type="molecule type" value="Genomic_DNA"/>
</dbReference>
<organism evidence="1 2">
    <name type="scientific">Mycobacterium intracellulare subsp. chimaera</name>
    <dbReference type="NCBI Taxonomy" id="222805"/>
    <lineage>
        <taxon>Bacteria</taxon>
        <taxon>Bacillati</taxon>
        <taxon>Actinomycetota</taxon>
        <taxon>Actinomycetes</taxon>
        <taxon>Mycobacteriales</taxon>
        <taxon>Mycobacteriaceae</taxon>
        <taxon>Mycobacterium</taxon>
        <taxon>Mycobacterium avium complex (MAC)</taxon>
    </lineage>
</organism>
<reference evidence="1 2" key="1">
    <citation type="journal article" date="2017" name="Lancet Infect. Dis.">
        <title>Global outbreak of severe Mycobacterium chimaera disease after cardiac surgery: a molecular epidemiological study.</title>
        <authorList>
            <person name="van Ingen J."/>
            <person name="Kohl T."/>
            <person name="Kranzer K."/>
            <person name="Hasse B."/>
            <person name="Keller P."/>
            <person name="Szafranska A."/>
            <person name="Hillemann D."/>
            <person name="Chand M."/>
            <person name="Schreiber P."/>
            <person name="Sommerstein R."/>
            <person name="Berger C."/>
            <person name="Genoni M."/>
            <person name="Ruegg C."/>
            <person name="Troillet N."/>
            <person name="Widmer A.F."/>
            <person name="Becker S.L."/>
            <person name="Herrmann M."/>
            <person name="Eckmanns T."/>
            <person name="Haller S."/>
            <person name="Hoeller C."/>
            <person name="Debast S.B."/>
            <person name="Wolfhagen M.J."/>
            <person name="Hopman J."/>
            <person name="Kluytmans J."/>
            <person name="Langelaar M."/>
            <person name="Notermans D.W."/>
            <person name="ten Oever J."/>
            <person name="van den Barselaar P."/>
            <person name="Vonk A.B.A."/>
            <person name="Vos M.C."/>
            <person name="Ahmed N."/>
            <person name="Brown T."/>
            <person name="Crook D."/>
            <person name="Lamagni T."/>
            <person name="Phin N."/>
            <person name="Smith E.G."/>
            <person name="Zambon M."/>
            <person name="Serr A."/>
            <person name="Goetting T."/>
            <person name="Ebner W."/>
            <person name="Thuermer A."/>
            <person name="Utpatel C."/>
            <person name="Sproer C."/>
            <person name="Bunk B."/>
            <person name="Nubel U."/>
            <person name="Bloemberg G."/>
            <person name="Bottger E."/>
            <person name="Niemann S."/>
            <person name="Wagner D."/>
            <person name="Sax H."/>
        </authorList>
    </citation>
    <scope>NUCLEOTIDE SEQUENCE [LARGE SCALE GENOMIC DNA]</scope>
    <source>
        <strain evidence="1 2">ZUERICH-2</strain>
    </source>
</reference>
<proteinExistence type="predicted"/>
<evidence type="ECO:0000313" key="2">
    <source>
        <dbReference type="Proteomes" id="UP000198286"/>
    </source>
</evidence>